<dbReference type="Proteomes" id="UP000603904">
    <property type="component" value="Unassembled WGS sequence"/>
</dbReference>
<accession>A0ABQ4GCN4</accession>
<dbReference type="EMBL" id="BOOC01000080">
    <property type="protein sequence ID" value="GIH44807.1"/>
    <property type="molecule type" value="Genomic_DNA"/>
</dbReference>
<proteinExistence type="predicted"/>
<evidence type="ECO:0000313" key="2">
    <source>
        <dbReference type="Proteomes" id="UP000603904"/>
    </source>
</evidence>
<sequence length="92" mass="9815">MVCVESGFGAINAPLELHRKLDGNVPPDGVTDGVGVGVGVGVPEVVVHRWLLWPLQVHKMTAVPLAVPAPFTSRHNPDCTPATDPSPFCRHF</sequence>
<organism evidence="1 2">
    <name type="scientific">Microbispora corallina</name>
    <dbReference type="NCBI Taxonomy" id="83302"/>
    <lineage>
        <taxon>Bacteria</taxon>
        <taxon>Bacillati</taxon>
        <taxon>Actinomycetota</taxon>
        <taxon>Actinomycetes</taxon>
        <taxon>Streptosporangiales</taxon>
        <taxon>Streptosporangiaceae</taxon>
        <taxon>Microbispora</taxon>
    </lineage>
</organism>
<protein>
    <submittedName>
        <fullName evidence="1">Uncharacterized protein</fullName>
    </submittedName>
</protein>
<reference evidence="1 2" key="1">
    <citation type="submission" date="2021-01" db="EMBL/GenBank/DDBJ databases">
        <title>Whole genome shotgun sequence of Microbispora corallina NBRC 16416.</title>
        <authorList>
            <person name="Komaki H."/>
            <person name="Tamura T."/>
        </authorList>
    </citation>
    <scope>NUCLEOTIDE SEQUENCE [LARGE SCALE GENOMIC DNA]</scope>
    <source>
        <strain evidence="1 2">NBRC 16416</strain>
    </source>
</reference>
<keyword evidence="2" id="KW-1185">Reference proteome</keyword>
<evidence type="ECO:0000313" key="1">
    <source>
        <dbReference type="EMBL" id="GIH44807.1"/>
    </source>
</evidence>
<name>A0ABQ4GCN4_9ACTN</name>
<comment type="caution">
    <text evidence="1">The sequence shown here is derived from an EMBL/GenBank/DDBJ whole genome shotgun (WGS) entry which is preliminary data.</text>
</comment>
<gene>
    <name evidence="1" type="ORF">Mco01_78070</name>
</gene>